<keyword evidence="1" id="KW-0489">Methyltransferase</keyword>
<name>U2KDP3_9FIRM</name>
<dbReference type="PANTHER" id="PTHR43042">
    <property type="entry name" value="SAM-DEPENDENT METHYLTRANSFERASE"/>
    <property type="match status" value="1"/>
</dbReference>
<comment type="caution">
    <text evidence="5">The sequence shown here is derived from an EMBL/GenBank/DDBJ whole genome shotgun (WGS) entry which is preliminary data.</text>
</comment>
<keyword evidence="3" id="KW-0949">S-adenosyl-L-methionine</keyword>
<feature type="domain" description="S-adenosylmethionine-dependent methyltransferase" evidence="4">
    <location>
        <begin position="81"/>
        <end position="203"/>
    </location>
</feature>
<dbReference type="PATRIC" id="fig|411473.3.peg.784"/>
<keyword evidence="6" id="KW-1185">Reference proteome</keyword>
<dbReference type="GO" id="GO:0008168">
    <property type="term" value="F:methyltransferase activity"/>
    <property type="evidence" value="ECO:0007669"/>
    <property type="project" value="UniProtKB-KW"/>
</dbReference>
<dbReference type="InterPro" id="IPR029063">
    <property type="entry name" value="SAM-dependent_MTases_sf"/>
</dbReference>
<dbReference type="AlphaFoldDB" id="U2KDP3"/>
<dbReference type="OrthoDB" id="9805492at2"/>
<dbReference type="Proteomes" id="UP000016662">
    <property type="component" value="Unassembled WGS sequence"/>
</dbReference>
<dbReference type="Pfam" id="PF10672">
    <property type="entry name" value="Methyltrans_SAM"/>
    <property type="match status" value="1"/>
</dbReference>
<dbReference type="GeneID" id="93694256"/>
<dbReference type="HOGENOM" id="CLU_051804_1_0_9"/>
<organism evidence="5 6">
    <name type="scientific">Ruminococcus callidus ATCC 27760</name>
    <dbReference type="NCBI Taxonomy" id="411473"/>
    <lineage>
        <taxon>Bacteria</taxon>
        <taxon>Bacillati</taxon>
        <taxon>Bacillota</taxon>
        <taxon>Clostridia</taxon>
        <taxon>Eubacteriales</taxon>
        <taxon>Oscillospiraceae</taxon>
        <taxon>Ruminococcus</taxon>
    </lineage>
</organism>
<dbReference type="GO" id="GO:0032259">
    <property type="term" value="P:methylation"/>
    <property type="evidence" value="ECO:0007669"/>
    <property type="project" value="UniProtKB-KW"/>
</dbReference>
<dbReference type="STRING" id="411473.RUMCAL_00961"/>
<evidence type="ECO:0000259" key="4">
    <source>
        <dbReference type="Pfam" id="PF10672"/>
    </source>
</evidence>
<dbReference type="RefSeq" id="WP_021682419.1">
    <property type="nucleotide sequence ID" value="NZ_KI260415.1"/>
</dbReference>
<evidence type="ECO:0000256" key="1">
    <source>
        <dbReference type="ARBA" id="ARBA00022603"/>
    </source>
</evidence>
<dbReference type="PANTHER" id="PTHR43042:SF2">
    <property type="entry name" value="SAM-DEPENDENT METHYLTRANSFERASE"/>
    <property type="match status" value="1"/>
</dbReference>
<dbReference type="InterPro" id="IPR019614">
    <property type="entry name" value="SAM-dep_methyl-trfase"/>
</dbReference>
<dbReference type="EMBL" id="AWVF01000110">
    <property type="protein sequence ID" value="ERJ96631.1"/>
    <property type="molecule type" value="Genomic_DNA"/>
</dbReference>
<evidence type="ECO:0000256" key="3">
    <source>
        <dbReference type="ARBA" id="ARBA00022691"/>
    </source>
</evidence>
<accession>U2KDP3</accession>
<dbReference type="SUPFAM" id="SSF53335">
    <property type="entry name" value="S-adenosyl-L-methionine-dependent methyltransferases"/>
    <property type="match status" value="1"/>
</dbReference>
<sequence length="289" mass="32036">MRVANGWKQYRILDTSQLEKLENWHGVTLVRPDPQIIWKTPKKHPAWNRADGHYSRSSSGGGSWAFSKKLPPFWEMEYEPLGLTFKIQPTGFKHTGLFPEQAVNWDWMAEQIRNAGRPISVLNLFSYTGGATLACASAGASVCHVDASKGMVQWARENAALSGLTEKPIRWIVDDCEKFVAREIRRGRKYDAIIMDPPSYGRGPGGEVWKLEENIFDLVELCSGVLSENPLFFLLNSYTTGLSPAVMGYLLGSVLNPKFGGGVTADEIGLPVEQSGMVLPCGSTAIWKK</sequence>
<dbReference type="CDD" id="cd02440">
    <property type="entry name" value="AdoMet_MTases"/>
    <property type="match status" value="1"/>
</dbReference>
<evidence type="ECO:0000313" key="5">
    <source>
        <dbReference type="EMBL" id="ERJ96631.1"/>
    </source>
</evidence>
<dbReference type="eggNOG" id="COG1092">
    <property type="taxonomic scope" value="Bacteria"/>
</dbReference>
<proteinExistence type="predicted"/>
<keyword evidence="2" id="KW-0808">Transferase</keyword>
<protein>
    <recommendedName>
        <fullName evidence="4">S-adenosylmethionine-dependent methyltransferase domain-containing protein</fullName>
    </recommendedName>
</protein>
<gene>
    <name evidence="5" type="ORF">RUMCAL_00961</name>
</gene>
<evidence type="ECO:0000313" key="6">
    <source>
        <dbReference type="Proteomes" id="UP000016662"/>
    </source>
</evidence>
<dbReference type="Gene3D" id="3.40.50.150">
    <property type="entry name" value="Vaccinia Virus protein VP39"/>
    <property type="match status" value="1"/>
</dbReference>
<reference evidence="5 6" key="1">
    <citation type="submission" date="2013-07" db="EMBL/GenBank/DDBJ databases">
        <authorList>
            <person name="Weinstock G."/>
            <person name="Sodergren E."/>
            <person name="Wylie T."/>
            <person name="Fulton L."/>
            <person name="Fulton R."/>
            <person name="Fronick C."/>
            <person name="O'Laughlin M."/>
            <person name="Godfrey J."/>
            <person name="Miner T."/>
            <person name="Herter B."/>
            <person name="Appelbaum E."/>
            <person name="Cordes M."/>
            <person name="Lek S."/>
            <person name="Wollam A."/>
            <person name="Pepin K.H."/>
            <person name="Palsikar V.B."/>
            <person name="Mitreva M."/>
            <person name="Wilson R.K."/>
        </authorList>
    </citation>
    <scope>NUCLEOTIDE SEQUENCE [LARGE SCALE GENOMIC DNA]</scope>
    <source>
        <strain evidence="5 6">ATCC 27760</strain>
    </source>
</reference>
<dbReference type="InterPro" id="IPR013780">
    <property type="entry name" value="Glyco_hydro_b"/>
</dbReference>
<evidence type="ECO:0000256" key="2">
    <source>
        <dbReference type="ARBA" id="ARBA00022679"/>
    </source>
</evidence>
<dbReference type="Gene3D" id="2.60.40.1180">
    <property type="entry name" value="Golgi alpha-mannosidase II"/>
    <property type="match status" value="1"/>
</dbReference>